<evidence type="ECO:0000313" key="1">
    <source>
        <dbReference type="EMBL" id="BCB74775.1"/>
    </source>
</evidence>
<reference evidence="1 2" key="2">
    <citation type="submission" date="2020-03" db="EMBL/GenBank/DDBJ databases">
        <authorList>
            <person name="Ichikawa N."/>
            <person name="Kimura A."/>
            <person name="Kitahashi Y."/>
            <person name="Uohara A."/>
        </authorList>
    </citation>
    <scope>NUCLEOTIDE SEQUENCE [LARGE SCALE GENOMIC DNA]</scope>
    <source>
        <strain evidence="1 2">NBRC 107702</strain>
    </source>
</reference>
<dbReference type="AlphaFoldDB" id="A0A6F8XLT9"/>
<organism evidence="1 2">
    <name type="scientific">Phytohabitans flavus</name>
    <dbReference type="NCBI Taxonomy" id="1076124"/>
    <lineage>
        <taxon>Bacteria</taxon>
        <taxon>Bacillati</taxon>
        <taxon>Actinomycetota</taxon>
        <taxon>Actinomycetes</taxon>
        <taxon>Micromonosporales</taxon>
        <taxon>Micromonosporaceae</taxon>
    </lineage>
</organism>
<sequence>MSVLDDRTLEDLRSQDPSDIRRWLHLHQPASGDERGFWWENVATRSLQALYQSQDESDPRPWAMLVAATTDEAVDQGVLEPTDGAIRLANLAAFLIERGSDVFDPNVIADRCLSLITLPFEEVARKSGDWRSLPRAEIAELRKIKNLVSPLIPLGNWVTNATILEEVEQWRGLRELLP</sequence>
<proteinExistence type="predicted"/>
<name>A0A6F8XLT9_9ACTN</name>
<evidence type="ECO:0000313" key="2">
    <source>
        <dbReference type="Proteomes" id="UP000502508"/>
    </source>
</evidence>
<gene>
    <name evidence="1" type="ORF">Pflav_011850</name>
</gene>
<protein>
    <submittedName>
        <fullName evidence="1">Uncharacterized protein</fullName>
    </submittedName>
</protein>
<dbReference type="KEGG" id="pfla:Pflav_011850"/>
<dbReference type="RefSeq" id="WP_173034277.1">
    <property type="nucleotide sequence ID" value="NZ_AP022870.1"/>
</dbReference>
<accession>A0A6F8XLT9</accession>
<dbReference type="EMBL" id="AP022870">
    <property type="protein sequence ID" value="BCB74775.1"/>
    <property type="molecule type" value="Genomic_DNA"/>
</dbReference>
<keyword evidence="2" id="KW-1185">Reference proteome</keyword>
<reference evidence="1 2" key="1">
    <citation type="submission" date="2020-03" db="EMBL/GenBank/DDBJ databases">
        <title>Whole genome shotgun sequence of Phytohabitans flavus NBRC 107702.</title>
        <authorList>
            <person name="Komaki H."/>
            <person name="Tamura T."/>
        </authorList>
    </citation>
    <scope>NUCLEOTIDE SEQUENCE [LARGE SCALE GENOMIC DNA]</scope>
    <source>
        <strain evidence="1 2">NBRC 107702</strain>
    </source>
</reference>
<dbReference type="Proteomes" id="UP000502508">
    <property type="component" value="Chromosome"/>
</dbReference>